<keyword evidence="4" id="KW-0675">Receptor</keyword>
<feature type="compositionally biased region" description="Acidic residues" evidence="2">
    <location>
        <begin position="88"/>
        <end position="97"/>
    </location>
</feature>
<reference evidence="4 5" key="1">
    <citation type="journal article" date="2017" name="PLoS Biol.">
        <title>The sea cucumber genome provides insights into morphological evolution and visceral regeneration.</title>
        <authorList>
            <person name="Zhang X."/>
            <person name="Sun L."/>
            <person name="Yuan J."/>
            <person name="Sun Y."/>
            <person name="Gao Y."/>
            <person name="Zhang L."/>
            <person name="Li S."/>
            <person name="Dai H."/>
            <person name="Hamel J.F."/>
            <person name="Liu C."/>
            <person name="Yu Y."/>
            <person name="Liu S."/>
            <person name="Lin W."/>
            <person name="Guo K."/>
            <person name="Jin S."/>
            <person name="Xu P."/>
            <person name="Storey K.B."/>
            <person name="Huan P."/>
            <person name="Zhang T."/>
            <person name="Zhou Y."/>
            <person name="Zhang J."/>
            <person name="Lin C."/>
            <person name="Li X."/>
            <person name="Xing L."/>
            <person name="Huo D."/>
            <person name="Sun M."/>
            <person name="Wang L."/>
            <person name="Mercier A."/>
            <person name="Li F."/>
            <person name="Yang H."/>
            <person name="Xiang J."/>
        </authorList>
    </citation>
    <scope>NUCLEOTIDE SEQUENCE [LARGE SCALE GENOMIC DNA]</scope>
    <source>
        <strain evidence="4">Shaxun</strain>
        <tissue evidence="4">Muscle</tissue>
    </source>
</reference>
<dbReference type="GO" id="GO:0019904">
    <property type="term" value="F:protein domain specific binding"/>
    <property type="evidence" value="ECO:0007669"/>
    <property type="project" value="InterPro"/>
</dbReference>
<dbReference type="PANTHER" id="PTHR15071">
    <property type="entry name" value="MANNOSE-6-PHOSPHATE RECEPTOR FAMILY MEMBER"/>
    <property type="match status" value="1"/>
</dbReference>
<keyword evidence="1" id="KW-0325">Glycoprotein</keyword>
<dbReference type="EMBL" id="MRZV01000409">
    <property type="protein sequence ID" value="PIK50667.1"/>
    <property type="molecule type" value="Genomic_DNA"/>
</dbReference>
<name>A0A2G8KRP6_STIJA</name>
<evidence type="ECO:0000256" key="1">
    <source>
        <dbReference type="ARBA" id="ARBA00023180"/>
    </source>
</evidence>
<dbReference type="GO" id="GO:0006622">
    <property type="term" value="P:protein targeting to lysosome"/>
    <property type="evidence" value="ECO:0007669"/>
    <property type="project" value="InterPro"/>
</dbReference>
<dbReference type="Pfam" id="PF02157">
    <property type="entry name" value="Man-6-P_recep"/>
    <property type="match status" value="1"/>
</dbReference>
<protein>
    <submittedName>
        <fullName evidence="4">Putative cation-dependent mannose-6-phosphate receptor</fullName>
    </submittedName>
</protein>
<comment type="caution">
    <text evidence="4">The sequence shown here is derived from an EMBL/GenBank/DDBJ whole genome shotgun (WGS) entry which is preliminary data.</text>
</comment>
<feature type="region of interest" description="Disordered" evidence="2">
    <location>
        <begin position="84"/>
        <end position="103"/>
    </location>
</feature>
<dbReference type="Proteomes" id="UP000230750">
    <property type="component" value="Unassembled WGS sequence"/>
</dbReference>
<organism evidence="4 5">
    <name type="scientific">Stichopus japonicus</name>
    <name type="common">Sea cucumber</name>
    <dbReference type="NCBI Taxonomy" id="307972"/>
    <lineage>
        <taxon>Eukaryota</taxon>
        <taxon>Metazoa</taxon>
        <taxon>Echinodermata</taxon>
        <taxon>Eleutherozoa</taxon>
        <taxon>Echinozoa</taxon>
        <taxon>Holothuroidea</taxon>
        <taxon>Aspidochirotacea</taxon>
        <taxon>Aspidochirotida</taxon>
        <taxon>Stichopodidae</taxon>
        <taxon>Apostichopus</taxon>
    </lineage>
</organism>
<evidence type="ECO:0000313" key="5">
    <source>
        <dbReference type="Proteomes" id="UP000230750"/>
    </source>
</evidence>
<dbReference type="GO" id="GO:0005802">
    <property type="term" value="C:trans-Golgi network"/>
    <property type="evidence" value="ECO:0007669"/>
    <property type="project" value="TreeGrafter"/>
</dbReference>
<sequence>MSDKYPGIFTRFSKCPRFKRILSIATVYLVVGFLYQRYVAHAKGTEQIPHLAYWQKLGGLSADGCDFICRCQKTEEVRSYKGLGDDQLGMDEDEDRDENILPM</sequence>
<dbReference type="InterPro" id="IPR028927">
    <property type="entry name" value="Man-6-P_rcpt"/>
</dbReference>
<dbReference type="STRING" id="307972.A0A2G8KRP6"/>
<gene>
    <name evidence="4" type="ORF">BSL78_12449</name>
</gene>
<dbReference type="PANTHER" id="PTHR15071:SF29">
    <property type="entry name" value="CATION-DEPENDENT MANNOSE-6-PHOSPHATE RECEPTOR"/>
    <property type="match status" value="1"/>
</dbReference>
<feature type="transmembrane region" description="Helical" evidence="3">
    <location>
        <begin position="21"/>
        <end position="38"/>
    </location>
</feature>
<keyword evidence="5" id="KW-1185">Reference proteome</keyword>
<accession>A0A2G8KRP6</accession>
<evidence type="ECO:0000256" key="2">
    <source>
        <dbReference type="SAM" id="MobiDB-lite"/>
    </source>
</evidence>
<keyword evidence="3" id="KW-1133">Transmembrane helix</keyword>
<dbReference type="InterPro" id="IPR000296">
    <property type="entry name" value="Man-6-P_rcpt_cation_dep"/>
</dbReference>
<keyword evidence="3" id="KW-0812">Transmembrane</keyword>
<dbReference type="PRINTS" id="PR00715">
    <property type="entry name" value="MAN6PRECEPTR"/>
</dbReference>
<evidence type="ECO:0000256" key="3">
    <source>
        <dbReference type="SAM" id="Phobius"/>
    </source>
</evidence>
<dbReference type="AlphaFoldDB" id="A0A2G8KRP6"/>
<evidence type="ECO:0000313" key="4">
    <source>
        <dbReference type="EMBL" id="PIK50667.1"/>
    </source>
</evidence>
<keyword evidence="3" id="KW-0472">Membrane</keyword>
<dbReference type="OrthoDB" id="29460at2759"/>
<dbReference type="GO" id="GO:0005768">
    <property type="term" value="C:endosome"/>
    <property type="evidence" value="ECO:0007669"/>
    <property type="project" value="InterPro"/>
</dbReference>
<proteinExistence type="predicted"/>